<comment type="PTM">
    <text evidence="11">The Fe-S cluster can be nitrosylated by nitric oxide (NO).</text>
</comment>
<feature type="binding site" evidence="11">
    <location>
        <position position="45"/>
    </location>
    <ligand>
        <name>[4Fe-4S] cluster</name>
        <dbReference type="ChEBI" id="CHEBI:49883"/>
    </ligand>
</feature>
<evidence type="ECO:0000256" key="1">
    <source>
        <dbReference type="ARBA" id="ARBA00004496"/>
    </source>
</evidence>
<comment type="subcellular location">
    <subcellularLocation>
        <location evidence="1 11">Cytoplasm</location>
    </subcellularLocation>
</comment>
<sequence>MTAAWRERAACAGADPEQFFPAFPSRGTATAARELCASCPAVRSCLEYALADESIVGIWGGTNERERQVMRLRAGSAPRPRPFPDVA</sequence>
<evidence type="ECO:0000256" key="10">
    <source>
        <dbReference type="ARBA" id="ARBA00023163"/>
    </source>
</evidence>
<evidence type="ECO:0000256" key="7">
    <source>
        <dbReference type="ARBA" id="ARBA00023015"/>
    </source>
</evidence>
<evidence type="ECO:0000256" key="8">
    <source>
        <dbReference type="ARBA" id="ARBA00023125"/>
    </source>
</evidence>
<keyword evidence="9 11" id="KW-1015">Disulfide bond</keyword>
<keyword evidence="10 11" id="KW-0804">Transcription</keyword>
<keyword evidence="8 11" id="KW-0238">DNA-binding</keyword>
<proteinExistence type="inferred from homology"/>
<feature type="binding site" evidence="11">
    <location>
        <position position="39"/>
    </location>
    <ligand>
        <name>[4Fe-4S] cluster</name>
        <dbReference type="ChEBI" id="CHEBI:49883"/>
    </ligand>
</feature>
<dbReference type="Proteomes" id="UP001596380">
    <property type="component" value="Unassembled WGS sequence"/>
</dbReference>
<reference evidence="14" key="1">
    <citation type="journal article" date="2019" name="Int. J. Syst. Evol. Microbiol.">
        <title>The Global Catalogue of Microorganisms (GCM) 10K type strain sequencing project: providing services to taxonomists for standard genome sequencing and annotation.</title>
        <authorList>
            <consortium name="The Broad Institute Genomics Platform"/>
            <consortium name="The Broad Institute Genome Sequencing Center for Infectious Disease"/>
            <person name="Wu L."/>
            <person name="Ma J."/>
        </authorList>
    </citation>
    <scope>NUCLEOTIDE SEQUENCE [LARGE SCALE GENOMIC DNA]</scope>
    <source>
        <strain evidence="14">JCM 3369</strain>
    </source>
</reference>
<keyword evidence="11" id="KW-0963">Cytoplasm</keyword>
<keyword evidence="6 11" id="KW-0411">Iron-sulfur</keyword>
<evidence type="ECO:0000256" key="9">
    <source>
        <dbReference type="ARBA" id="ARBA00023157"/>
    </source>
</evidence>
<dbReference type="Pfam" id="PF02467">
    <property type="entry name" value="Whib"/>
    <property type="match status" value="1"/>
</dbReference>
<organism evidence="13 14">
    <name type="scientific">Actinomadura yumaensis</name>
    <dbReference type="NCBI Taxonomy" id="111807"/>
    <lineage>
        <taxon>Bacteria</taxon>
        <taxon>Bacillati</taxon>
        <taxon>Actinomycetota</taxon>
        <taxon>Actinomycetes</taxon>
        <taxon>Streptosporangiales</taxon>
        <taxon>Thermomonosporaceae</taxon>
        <taxon>Actinomadura</taxon>
    </lineage>
</organism>
<feature type="binding site" evidence="11">
    <location>
        <position position="36"/>
    </location>
    <ligand>
        <name>[4Fe-4S] cluster</name>
        <dbReference type="ChEBI" id="CHEBI:49883"/>
    </ligand>
</feature>
<dbReference type="EMBL" id="JBHSXS010000029">
    <property type="protein sequence ID" value="MFC6884691.1"/>
    <property type="molecule type" value="Genomic_DNA"/>
</dbReference>
<evidence type="ECO:0000256" key="5">
    <source>
        <dbReference type="ARBA" id="ARBA00023004"/>
    </source>
</evidence>
<evidence type="ECO:0000256" key="11">
    <source>
        <dbReference type="HAMAP-Rule" id="MF_01479"/>
    </source>
</evidence>
<dbReference type="HAMAP" id="MF_01479">
    <property type="entry name" value="WhiB"/>
    <property type="match status" value="1"/>
</dbReference>
<comment type="cofactor">
    <cofactor evidence="11">
        <name>[4Fe-4S] cluster</name>
        <dbReference type="ChEBI" id="CHEBI:49883"/>
    </cofactor>
    <text evidence="11">Binds 1 [4Fe-4S] cluster per subunit. Following nitrosylation of the [4Fe-4S] cluster binds 1 [4Fe-8(NO)] cluster per subunit.</text>
</comment>
<evidence type="ECO:0000256" key="6">
    <source>
        <dbReference type="ARBA" id="ARBA00023014"/>
    </source>
</evidence>
<comment type="similarity">
    <text evidence="2 11">Belongs to the WhiB family.</text>
</comment>
<dbReference type="InterPro" id="IPR034768">
    <property type="entry name" value="4FE4S_WBL"/>
</dbReference>
<dbReference type="PROSITE" id="PS51674">
    <property type="entry name" value="4FE4S_WBL"/>
    <property type="match status" value="1"/>
</dbReference>
<comment type="function">
    <text evidence="11">Acts as a transcriptional regulator. Probably redox-responsive. The apo- but not holo-form probably binds DNA.</text>
</comment>
<dbReference type="PANTHER" id="PTHR38839">
    <property type="entry name" value="TRANSCRIPTIONAL REGULATOR WHID-RELATED"/>
    <property type="match status" value="1"/>
</dbReference>
<accession>A0ABW2CVL5</accession>
<keyword evidence="7 11" id="KW-0805">Transcription regulation</keyword>
<evidence type="ECO:0000256" key="3">
    <source>
        <dbReference type="ARBA" id="ARBA00022485"/>
    </source>
</evidence>
<evidence type="ECO:0000313" key="14">
    <source>
        <dbReference type="Proteomes" id="UP001596380"/>
    </source>
</evidence>
<name>A0ABW2CVL5_9ACTN</name>
<evidence type="ECO:0000256" key="4">
    <source>
        <dbReference type="ARBA" id="ARBA00022723"/>
    </source>
</evidence>
<feature type="domain" description="4Fe-4S Wbl-type" evidence="12">
    <location>
        <begin position="10"/>
        <end position="69"/>
    </location>
</feature>
<gene>
    <name evidence="11" type="primary">whiB</name>
    <name evidence="13" type="ORF">ACFQKB_33375</name>
</gene>
<dbReference type="InterPro" id="IPR003482">
    <property type="entry name" value="Whib"/>
</dbReference>
<keyword evidence="3 11" id="KW-0004">4Fe-4S</keyword>
<keyword evidence="14" id="KW-1185">Reference proteome</keyword>
<evidence type="ECO:0000259" key="12">
    <source>
        <dbReference type="PROSITE" id="PS51674"/>
    </source>
</evidence>
<evidence type="ECO:0000256" key="2">
    <source>
        <dbReference type="ARBA" id="ARBA00006597"/>
    </source>
</evidence>
<comment type="PTM">
    <text evidence="11">Upon Fe-S cluster removal intramolecular disulfide bonds are formed.</text>
</comment>
<evidence type="ECO:0000313" key="13">
    <source>
        <dbReference type="EMBL" id="MFC6884691.1"/>
    </source>
</evidence>
<keyword evidence="4 11" id="KW-0479">Metal-binding</keyword>
<dbReference type="PANTHER" id="PTHR38839:SF4">
    <property type="entry name" value="TRANSCRIPTIONAL REGULATOR WHIB"/>
    <property type="match status" value="1"/>
</dbReference>
<feature type="binding site" evidence="11">
    <location>
        <position position="11"/>
    </location>
    <ligand>
        <name>[4Fe-4S] cluster</name>
        <dbReference type="ChEBI" id="CHEBI:49883"/>
    </ligand>
</feature>
<comment type="caution">
    <text evidence="13">The sequence shown here is derived from an EMBL/GenBank/DDBJ whole genome shotgun (WGS) entry which is preliminary data.</text>
</comment>
<keyword evidence="5 11" id="KW-0408">Iron</keyword>
<dbReference type="RefSeq" id="WP_160823314.1">
    <property type="nucleotide sequence ID" value="NZ_JBHSXE010000001.1"/>
</dbReference>
<protein>
    <recommendedName>
        <fullName evidence="11">Transcriptional regulator WhiB</fullName>
    </recommendedName>
</protein>